<feature type="domain" description="NADH:quinone oxidoreductase/Mrp antiporter transmembrane" evidence="9">
    <location>
        <begin position="132"/>
        <end position="413"/>
    </location>
</feature>
<reference evidence="11" key="1">
    <citation type="submission" date="2016-10" db="EMBL/GenBank/DDBJ databases">
        <authorList>
            <person name="Varghese N."/>
            <person name="Submissions S."/>
        </authorList>
    </citation>
    <scope>NUCLEOTIDE SEQUENCE [LARGE SCALE GENOMIC DNA]</scope>
    <source>
        <strain evidence="11">DSM 23256</strain>
    </source>
</reference>
<keyword evidence="11" id="KW-1185">Reference proteome</keyword>
<feature type="transmembrane region" description="Helical" evidence="8">
    <location>
        <begin position="110"/>
        <end position="128"/>
    </location>
</feature>
<feature type="transmembrane region" description="Helical" evidence="8">
    <location>
        <begin position="651"/>
        <end position="670"/>
    </location>
</feature>
<feature type="transmembrane region" description="Helical" evidence="8">
    <location>
        <begin position="343"/>
        <end position="361"/>
    </location>
</feature>
<proteinExistence type="predicted"/>
<feature type="transmembrane region" description="Helical" evidence="8">
    <location>
        <begin position="381"/>
        <end position="403"/>
    </location>
</feature>
<evidence type="ECO:0000313" key="11">
    <source>
        <dbReference type="Proteomes" id="UP000243333"/>
    </source>
</evidence>
<sequence>MNASDLYLLTLILFCTGIVSAVVLRKHEKTVNRVAHSMAALGCTTAVLCAIFVFAGETVVMPLINWSFFGMISARLDRLAAFFLLVVGLVGAMSSLYAVGYCREYYGRRLWIMAAWYNAFLLSIILVFTVSHVVAFLVVWEVMTAVSFFLVNHEWEKEVNRRAAYIYLVMTHIGTAFIITAFLLLAVRAGTFDFAGLAQGGTSETVRNLVFLLALVGFGTKAGIMPVHIWLPLAHPAAPSHVSALMSGVMIKTAIYGLSRFLLDFLGAGPDWWGVLMLVLAAVSAVLGVLYALMENDLKRLLAYSSVENVGIILLGIGAGLLFAGSGQTLLAGLAWSAAFYHLLNHAVFKSLLFLGAGAVVQRTHTKDIERLGGLIRRMPYTAALFLAGAAAISALPFMNGFISEWLTFQALIYLPYSLSGIGGRLAAALFVTALGLTGALAAACFVKAFGVTFLAKPRSAAAGQATEAPAVMLVPMAVLAAGCAVLGLWPQPVLAVLQAMLADYYGASGVAFRYAWPGLAVPVGVAQPVLALPWAAVLLLAGVALALVIFRLRGTPRATVGETWTCGIVPTARMEYTATGFSKPIRTVFAAILQPRRETVAQDDGSAYYGRRLAYRLHIRYVLNDLFYRPVHAVVLSGAQALKNIQSGSLQLYIGYVLAVTVIILVWSTSRW</sequence>
<gene>
    <name evidence="10" type="ORF">SAMN05660235_00604</name>
</gene>
<dbReference type="PANTHER" id="PTHR42682">
    <property type="entry name" value="HYDROGENASE-4 COMPONENT F"/>
    <property type="match status" value="1"/>
</dbReference>
<feature type="transmembrane region" description="Helical" evidence="8">
    <location>
        <begin position="301"/>
        <end position="323"/>
    </location>
</feature>
<dbReference type="GO" id="GO:0042773">
    <property type="term" value="P:ATP synthesis coupled electron transport"/>
    <property type="evidence" value="ECO:0007669"/>
    <property type="project" value="InterPro"/>
</dbReference>
<feature type="transmembrane region" description="Helical" evidence="8">
    <location>
        <begin position="471"/>
        <end position="490"/>
    </location>
</feature>
<comment type="subcellular location">
    <subcellularLocation>
        <location evidence="1">Cell membrane</location>
        <topology evidence="1">Multi-pass membrane protein</topology>
    </subcellularLocation>
    <subcellularLocation>
        <location evidence="7">Membrane</location>
        <topology evidence="7">Multi-pass membrane protein</topology>
    </subcellularLocation>
</comment>
<dbReference type="AlphaFoldDB" id="A0A1G7ISD2"/>
<keyword evidence="3 7" id="KW-0812">Transmembrane</keyword>
<feature type="transmembrane region" description="Helical" evidence="8">
    <location>
        <begin position="209"/>
        <end position="231"/>
    </location>
</feature>
<feature type="transmembrane region" description="Helical" evidence="8">
    <location>
        <begin position="423"/>
        <end position="450"/>
    </location>
</feature>
<feature type="transmembrane region" description="Helical" evidence="8">
    <location>
        <begin position="532"/>
        <end position="551"/>
    </location>
</feature>
<feature type="transmembrane region" description="Helical" evidence="8">
    <location>
        <begin position="6"/>
        <end position="24"/>
    </location>
</feature>
<evidence type="ECO:0000256" key="6">
    <source>
        <dbReference type="ARBA" id="ARBA00023136"/>
    </source>
</evidence>
<organism evidence="10 11">
    <name type="scientific">Sporolituus thermophilus DSM 23256</name>
    <dbReference type="NCBI Taxonomy" id="1123285"/>
    <lineage>
        <taxon>Bacteria</taxon>
        <taxon>Bacillati</taxon>
        <taxon>Bacillota</taxon>
        <taxon>Negativicutes</taxon>
        <taxon>Selenomonadales</taxon>
        <taxon>Sporomusaceae</taxon>
        <taxon>Sporolituus</taxon>
    </lineage>
</organism>
<evidence type="ECO:0000256" key="5">
    <source>
        <dbReference type="ARBA" id="ARBA00023002"/>
    </source>
</evidence>
<dbReference type="STRING" id="1123285.SAMN05660235_00604"/>
<evidence type="ECO:0000313" key="10">
    <source>
        <dbReference type="EMBL" id="SDF15219.1"/>
    </source>
</evidence>
<feature type="transmembrane region" description="Helical" evidence="8">
    <location>
        <begin position="164"/>
        <end position="189"/>
    </location>
</feature>
<dbReference type="GO" id="GO:0005886">
    <property type="term" value="C:plasma membrane"/>
    <property type="evidence" value="ECO:0007669"/>
    <property type="project" value="UniProtKB-SubCell"/>
</dbReference>
<protein>
    <submittedName>
        <fullName evidence="10">Hydrogenase-4 component B</fullName>
    </submittedName>
</protein>
<feature type="transmembrane region" description="Helical" evidence="8">
    <location>
        <begin position="36"/>
        <end position="59"/>
    </location>
</feature>
<dbReference type="PANTHER" id="PTHR42682:SF3">
    <property type="entry name" value="FORMATE HYDROGENLYASE SUBUNIT 3-RELATED"/>
    <property type="match status" value="1"/>
</dbReference>
<evidence type="ECO:0000256" key="1">
    <source>
        <dbReference type="ARBA" id="ARBA00004651"/>
    </source>
</evidence>
<keyword evidence="5" id="KW-0560">Oxidoreductase</keyword>
<feature type="transmembrane region" description="Helical" evidence="8">
    <location>
        <begin position="79"/>
        <end position="98"/>
    </location>
</feature>
<evidence type="ECO:0000256" key="4">
    <source>
        <dbReference type="ARBA" id="ARBA00022989"/>
    </source>
</evidence>
<dbReference type="InterPro" id="IPR052175">
    <property type="entry name" value="ComplexI-like_HydComp"/>
</dbReference>
<dbReference type="PRINTS" id="PR01437">
    <property type="entry name" value="NUOXDRDTASE4"/>
</dbReference>
<keyword evidence="6 8" id="KW-0472">Membrane</keyword>
<dbReference type="EMBL" id="FNBU01000003">
    <property type="protein sequence ID" value="SDF15219.1"/>
    <property type="molecule type" value="Genomic_DNA"/>
</dbReference>
<evidence type="ECO:0000256" key="7">
    <source>
        <dbReference type="RuleBase" id="RU000320"/>
    </source>
</evidence>
<dbReference type="Proteomes" id="UP000243333">
    <property type="component" value="Unassembled WGS sequence"/>
</dbReference>
<feature type="transmembrane region" description="Helical" evidence="8">
    <location>
        <begin position="275"/>
        <end position="294"/>
    </location>
</feature>
<dbReference type="Pfam" id="PF00361">
    <property type="entry name" value="Proton_antipo_M"/>
    <property type="match status" value="1"/>
</dbReference>
<dbReference type="OrthoDB" id="9807568at2"/>
<evidence type="ECO:0000256" key="3">
    <source>
        <dbReference type="ARBA" id="ARBA00022692"/>
    </source>
</evidence>
<evidence type="ECO:0000259" key="9">
    <source>
        <dbReference type="Pfam" id="PF00361"/>
    </source>
</evidence>
<keyword evidence="2" id="KW-1003">Cell membrane</keyword>
<evidence type="ECO:0000256" key="8">
    <source>
        <dbReference type="SAM" id="Phobius"/>
    </source>
</evidence>
<keyword evidence="4 8" id="KW-1133">Transmembrane helix</keyword>
<dbReference type="InterPro" id="IPR003918">
    <property type="entry name" value="NADH_UbQ_OxRdtase"/>
</dbReference>
<dbReference type="GO" id="GO:0016491">
    <property type="term" value="F:oxidoreductase activity"/>
    <property type="evidence" value="ECO:0007669"/>
    <property type="project" value="UniProtKB-KW"/>
</dbReference>
<evidence type="ECO:0000256" key="2">
    <source>
        <dbReference type="ARBA" id="ARBA00022475"/>
    </source>
</evidence>
<dbReference type="GO" id="GO:0008137">
    <property type="term" value="F:NADH dehydrogenase (ubiquinone) activity"/>
    <property type="evidence" value="ECO:0007669"/>
    <property type="project" value="InterPro"/>
</dbReference>
<name>A0A1G7ISD2_9FIRM</name>
<dbReference type="InterPro" id="IPR001750">
    <property type="entry name" value="ND/Mrp_TM"/>
</dbReference>
<accession>A0A1G7ISD2</accession>